<evidence type="ECO:0000256" key="7">
    <source>
        <dbReference type="SAM" id="Phobius"/>
    </source>
</evidence>
<dbReference type="GO" id="GO:0006820">
    <property type="term" value="P:monoatomic anion transport"/>
    <property type="evidence" value="ECO:0007669"/>
    <property type="project" value="TreeGrafter"/>
</dbReference>
<evidence type="ECO:0000256" key="2">
    <source>
        <dbReference type="ARBA" id="ARBA00022448"/>
    </source>
</evidence>
<organism evidence="9 10">
    <name type="scientific">Aquatica leii</name>
    <dbReference type="NCBI Taxonomy" id="1421715"/>
    <lineage>
        <taxon>Eukaryota</taxon>
        <taxon>Metazoa</taxon>
        <taxon>Ecdysozoa</taxon>
        <taxon>Arthropoda</taxon>
        <taxon>Hexapoda</taxon>
        <taxon>Insecta</taxon>
        <taxon>Pterygota</taxon>
        <taxon>Neoptera</taxon>
        <taxon>Endopterygota</taxon>
        <taxon>Coleoptera</taxon>
        <taxon>Polyphaga</taxon>
        <taxon>Elateriformia</taxon>
        <taxon>Elateroidea</taxon>
        <taxon>Lampyridae</taxon>
        <taxon>Luciolinae</taxon>
        <taxon>Aquatica</taxon>
    </lineage>
</organism>
<feature type="transmembrane region" description="Helical" evidence="7">
    <location>
        <begin position="66"/>
        <end position="86"/>
    </location>
</feature>
<keyword evidence="3 7" id="KW-0812">Transmembrane</keyword>
<dbReference type="Pfam" id="PF07690">
    <property type="entry name" value="MFS_1"/>
    <property type="match status" value="1"/>
</dbReference>
<dbReference type="InterPro" id="IPR011701">
    <property type="entry name" value="MFS"/>
</dbReference>
<dbReference type="GO" id="GO:0015293">
    <property type="term" value="F:symporter activity"/>
    <property type="evidence" value="ECO:0007669"/>
    <property type="project" value="UniProtKB-KW"/>
</dbReference>
<dbReference type="EMBL" id="JARPUR010000004">
    <property type="protein sequence ID" value="KAK4878455.1"/>
    <property type="molecule type" value="Genomic_DNA"/>
</dbReference>
<keyword evidence="4" id="KW-0769">Symport</keyword>
<feature type="transmembrane region" description="Helical" evidence="7">
    <location>
        <begin position="37"/>
        <end position="59"/>
    </location>
</feature>
<evidence type="ECO:0000313" key="9">
    <source>
        <dbReference type="EMBL" id="KAK4878455.1"/>
    </source>
</evidence>
<feature type="transmembrane region" description="Helical" evidence="7">
    <location>
        <begin position="159"/>
        <end position="180"/>
    </location>
</feature>
<dbReference type="InterPro" id="IPR050382">
    <property type="entry name" value="MFS_Na/Anion_cotransporter"/>
</dbReference>
<feature type="transmembrane region" description="Helical" evidence="7">
    <location>
        <begin position="323"/>
        <end position="341"/>
    </location>
</feature>
<evidence type="ECO:0000256" key="3">
    <source>
        <dbReference type="ARBA" id="ARBA00022692"/>
    </source>
</evidence>
<accession>A0AAN7P1Q3</accession>
<keyword evidence="2" id="KW-0813">Transport</keyword>
<keyword evidence="10" id="KW-1185">Reference proteome</keyword>
<dbReference type="FunFam" id="1.20.1250.20:FF:000003">
    <property type="entry name" value="Solute carrier family 17 member 3"/>
    <property type="match status" value="1"/>
</dbReference>
<dbReference type="InterPro" id="IPR020846">
    <property type="entry name" value="MFS_dom"/>
</dbReference>
<dbReference type="Gene3D" id="1.20.1250.20">
    <property type="entry name" value="MFS general substrate transporter like domains"/>
    <property type="match status" value="2"/>
</dbReference>
<evidence type="ECO:0000256" key="5">
    <source>
        <dbReference type="ARBA" id="ARBA00022989"/>
    </source>
</evidence>
<evidence type="ECO:0000259" key="8">
    <source>
        <dbReference type="PROSITE" id="PS50850"/>
    </source>
</evidence>
<evidence type="ECO:0000256" key="4">
    <source>
        <dbReference type="ARBA" id="ARBA00022847"/>
    </source>
</evidence>
<feature type="transmembrane region" description="Helical" evidence="7">
    <location>
        <begin position="293"/>
        <end position="311"/>
    </location>
</feature>
<feature type="transmembrane region" description="Helical" evidence="7">
    <location>
        <begin position="98"/>
        <end position="116"/>
    </location>
</feature>
<feature type="transmembrane region" description="Helical" evidence="7">
    <location>
        <begin position="128"/>
        <end position="153"/>
    </location>
</feature>
<feature type="transmembrane region" description="Helical" evidence="7">
    <location>
        <begin position="361"/>
        <end position="381"/>
    </location>
</feature>
<dbReference type="AlphaFoldDB" id="A0AAN7P1Q3"/>
<dbReference type="PANTHER" id="PTHR11662">
    <property type="entry name" value="SOLUTE CARRIER FAMILY 17"/>
    <property type="match status" value="1"/>
</dbReference>
<reference evidence="10" key="1">
    <citation type="submission" date="2023-01" db="EMBL/GenBank/DDBJ databases">
        <title>Key to firefly adult light organ development and bioluminescence: homeobox transcription factors regulate luciferase expression and transportation to peroxisome.</title>
        <authorList>
            <person name="Fu X."/>
        </authorList>
    </citation>
    <scope>NUCLEOTIDE SEQUENCE [LARGE SCALE GENOMIC DNA]</scope>
</reference>
<feature type="transmembrane region" description="Helical" evidence="7">
    <location>
        <begin position="269"/>
        <end position="287"/>
    </location>
</feature>
<comment type="caution">
    <text evidence="9">The sequence shown here is derived from an EMBL/GenBank/DDBJ whole genome shotgun (WGS) entry which is preliminary data.</text>
</comment>
<gene>
    <name evidence="9" type="ORF">RN001_010961</name>
</gene>
<feature type="transmembrane region" description="Helical" evidence="7">
    <location>
        <begin position="201"/>
        <end position="219"/>
    </location>
</feature>
<keyword evidence="5 7" id="KW-1133">Transmembrane helix</keyword>
<dbReference type="FunFam" id="1.20.1250.20:FF:000423">
    <property type="entry name" value="Putative inorganic phosphate cotransporter-like Protein"/>
    <property type="match status" value="1"/>
</dbReference>
<evidence type="ECO:0000256" key="6">
    <source>
        <dbReference type="ARBA" id="ARBA00023136"/>
    </source>
</evidence>
<dbReference type="SUPFAM" id="SSF103473">
    <property type="entry name" value="MFS general substrate transporter"/>
    <property type="match status" value="1"/>
</dbReference>
<dbReference type="GO" id="GO:0016020">
    <property type="term" value="C:membrane"/>
    <property type="evidence" value="ECO:0007669"/>
    <property type="project" value="UniProtKB-SubCell"/>
</dbReference>
<dbReference type="InterPro" id="IPR036259">
    <property type="entry name" value="MFS_trans_sf"/>
</dbReference>
<comment type="subcellular location">
    <subcellularLocation>
        <location evidence="1">Membrane</location>
        <topology evidence="1">Multi-pass membrane protein</topology>
    </subcellularLocation>
</comment>
<evidence type="ECO:0000256" key="1">
    <source>
        <dbReference type="ARBA" id="ARBA00004141"/>
    </source>
</evidence>
<evidence type="ECO:0000313" key="10">
    <source>
        <dbReference type="Proteomes" id="UP001353858"/>
    </source>
</evidence>
<dbReference type="Proteomes" id="UP001353858">
    <property type="component" value="Unassembled WGS sequence"/>
</dbReference>
<keyword evidence="6 7" id="KW-0472">Membrane</keyword>
<dbReference type="PANTHER" id="PTHR11662:SF415">
    <property type="entry name" value="AT30085P-RELATED"/>
    <property type="match status" value="1"/>
</dbReference>
<proteinExistence type="predicted"/>
<sequence>MVKSQSSGGSSSEGECPNLSQTVEISDTGYDWTKEQVASILASFFPGYVITHIPGGFLADAYGGKHVLGFGVVISAILSALVPISVELGGYRLLCVNRFLMGLVQGALFPSVTTLLSKWVPKKERSRLAGLVLTGPQVGSILCNFVSGLLISVAGTWKIVYYFWAVVAMVWYFFYLILCFSTPEQHPNITPAEKEELEAEITGHGILFFFIVVNLPKYFKDVLKYNIKENGMLTSLPYAALWISGAISGIIADWCINNNYMTITNVRKLYTTIASIIPSALVVVAGYCGCDRNAASAMFILSMFFKGPFYPGLRVNPLDISKNFAGILSAFVNATGSIAYYPIPYMIAAIAKNNLLAQWTIIFWIIFMLTVLTTIVFDLWASAERAPWDMI</sequence>
<protein>
    <recommendedName>
        <fullName evidence="8">Major facilitator superfamily (MFS) profile domain-containing protein</fullName>
    </recommendedName>
</protein>
<feature type="transmembrane region" description="Helical" evidence="7">
    <location>
        <begin position="239"/>
        <end position="257"/>
    </location>
</feature>
<feature type="domain" description="Major facilitator superfamily (MFS) profile" evidence="8">
    <location>
        <begin position="1"/>
        <end position="391"/>
    </location>
</feature>
<dbReference type="PROSITE" id="PS50850">
    <property type="entry name" value="MFS"/>
    <property type="match status" value="1"/>
</dbReference>
<name>A0AAN7P1Q3_9COLE</name>